<protein>
    <submittedName>
        <fullName evidence="3">Uncharacterized protein LOC113219161</fullName>
    </submittedName>
</protein>
<reference evidence="3" key="2">
    <citation type="submission" date="2025-04" db="UniProtKB">
        <authorList>
            <consortium name="RefSeq"/>
        </authorList>
    </citation>
    <scope>IDENTIFICATION</scope>
    <source>
        <strain evidence="3">DH4</strain>
        <tissue evidence="3">Whole body</tissue>
    </source>
</reference>
<keyword evidence="2" id="KW-1185">Reference proteome</keyword>
<dbReference type="RefSeq" id="XP_026300213.1">
    <property type="nucleotide sequence ID" value="XM_026444428.1"/>
</dbReference>
<dbReference type="EnsemblMetazoa" id="XM_026444428">
    <property type="protein sequence ID" value="XP_026300213"/>
    <property type="gene ID" value="LOC113219161"/>
</dbReference>
<name>A0A7M7MS75_APIME</name>
<evidence type="ECO:0000313" key="1">
    <source>
        <dbReference type="EnsemblMetazoa" id="XP_026300213"/>
    </source>
</evidence>
<accession>A0A7M7MS75</accession>
<organism evidence="1">
    <name type="scientific">Apis mellifera</name>
    <name type="common">Honeybee</name>
    <dbReference type="NCBI Taxonomy" id="7460"/>
    <lineage>
        <taxon>Eukaryota</taxon>
        <taxon>Metazoa</taxon>
        <taxon>Ecdysozoa</taxon>
        <taxon>Arthropoda</taxon>
        <taxon>Hexapoda</taxon>
        <taxon>Insecta</taxon>
        <taxon>Pterygota</taxon>
        <taxon>Neoptera</taxon>
        <taxon>Endopterygota</taxon>
        <taxon>Hymenoptera</taxon>
        <taxon>Apocrita</taxon>
        <taxon>Aculeata</taxon>
        <taxon>Apoidea</taxon>
        <taxon>Anthophila</taxon>
        <taxon>Apidae</taxon>
        <taxon>Apis</taxon>
    </lineage>
</organism>
<evidence type="ECO:0000313" key="3">
    <source>
        <dbReference type="RefSeq" id="XP_026300213.1"/>
    </source>
</evidence>
<dbReference type="Proteomes" id="UP000005203">
    <property type="component" value="Linkage group LG12"/>
</dbReference>
<sequence>MLSPIRGIFSATKALCYNLLTFREKNEKKKRKKEKRKSQAVDQRDNPWTKRLLELVEKYVCYEHEIHFLWHKENENGVQEWYPFQKLPIFLPEIELIYTLLEEN</sequence>
<dbReference type="AlphaFoldDB" id="A0A7M7MS75"/>
<reference evidence="1" key="1">
    <citation type="submission" date="2021-01" db="UniProtKB">
        <authorList>
            <consortium name="EnsemblMetazoa"/>
        </authorList>
    </citation>
    <scope>IDENTIFICATION</scope>
    <source>
        <strain evidence="1">DH4</strain>
    </source>
</reference>
<gene>
    <name evidence="3" type="primary">LOC113219161</name>
</gene>
<dbReference type="GeneID" id="113219161"/>
<dbReference type="KEGG" id="ame:113219161"/>
<evidence type="ECO:0000313" key="2">
    <source>
        <dbReference type="Proteomes" id="UP000005203"/>
    </source>
</evidence>
<proteinExistence type="predicted"/>
<accession>A0A8B8H9A4</accession>